<organism evidence="1 2">
    <name type="scientific">Sphingomonas aerophila</name>
    <dbReference type="NCBI Taxonomy" id="1344948"/>
    <lineage>
        <taxon>Bacteria</taxon>
        <taxon>Pseudomonadati</taxon>
        <taxon>Pseudomonadota</taxon>
        <taxon>Alphaproteobacteria</taxon>
        <taxon>Sphingomonadales</taxon>
        <taxon>Sphingomonadaceae</taxon>
        <taxon>Sphingomonas</taxon>
    </lineage>
</organism>
<dbReference type="AlphaFoldDB" id="A0A7W9BAP3"/>
<evidence type="ECO:0008006" key="3">
    <source>
        <dbReference type="Google" id="ProtNLM"/>
    </source>
</evidence>
<sequence length="139" mass="15162">MTDILDTVLSLTALMEEESDRLTKPGLHRDIEECSAAKVRLVGLLDQEMARRNRENPDWLRELEPELRQRLCAAIAALLDTASVNADVISRQIALSAEMISAVAAEVQRLTGTTRATYGADGGMSQTAQATPIALNTRL</sequence>
<name>A0A7W9BAP3_9SPHN</name>
<gene>
    <name evidence="1" type="ORF">FHS94_000507</name>
</gene>
<proteinExistence type="predicted"/>
<evidence type="ECO:0000313" key="2">
    <source>
        <dbReference type="Proteomes" id="UP000546200"/>
    </source>
</evidence>
<reference evidence="1 2" key="1">
    <citation type="submission" date="2020-08" db="EMBL/GenBank/DDBJ databases">
        <title>Genomic Encyclopedia of Type Strains, Phase IV (KMG-IV): sequencing the most valuable type-strain genomes for metagenomic binning, comparative biology and taxonomic classification.</title>
        <authorList>
            <person name="Goeker M."/>
        </authorList>
    </citation>
    <scope>NUCLEOTIDE SEQUENCE [LARGE SCALE GENOMIC DNA]</scope>
    <source>
        <strain evidence="1 2">DSM 100044</strain>
    </source>
</reference>
<dbReference type="RefSeq" id="WP_184054238.1">
    <property type="nucleotide sequence ID" value="NZ_JACIJK010000001.1"/>
</dbReference>
<evidence type="ECO:0000313" key="1">
    <source>
        <dbReference type="EMBL" id="MBB5713688.1"/>
    </source>
</evidence>
<accession>A0A7W9BAP3</accession>
<comment type="caution">
    <text evidence="1">The sequence shown here is derived from an EMBL/GenBank/DDBJ whole genome shotgun (WGS) entry which is preliminary data.</text>
</comment>
<dbReference type="EMBL" id="JACIJK010000001">
    <property type="protein sequence ID" value="MBB5713688.1"/>
    <property type="molecule type" value="Genomic_DNA"/>
</dbReference>
<keyword evidence="2" id="KW-1185">Reference proteome</keyword>
<dbReference type="Proteomes" id="UP000546200">
    <property type="component" value="Unassembled WGS sequence"/>
</dbReference>
<protein>
    <recommendedName>
        <fullName evidence="3">Flagellar protein FlgN</fullName>
    </recommendedName>
</protein>